<protein>
    <submittedName>
        <fullName evidence="1">DUF3108 domain-containing protein</fullName>
    </submittedName>
</protein>
<dbReference type="InterPro" id="IPR021457">
    <property type="entry name" value="DUF3108"/>
</dbReference>
<gene>
    <name evidence="1" type="ORF">N7U62_11270</name>
</gene>
<dbReference type="EMBL" id="JAOYOD010000001">
    <property type="protein sequence ID" value="MCV9387248.1"/>
    <property type="molecule type" value="Genomic_DNA"/>
</dbReference>
<sequence>MKNRMDKPEQFSFGYFPVYMARLAIMLLILAGNCLVNAQSNRKVPKHHFETGEELIYSMHYGWFTIGKATILMDQELWNIQGKPHYYLQCRIQTTGVFDFFSSVDVCAESWIDVATLRPTISYRQFFIGQSMDIRTDRFEYADSVTISTYVEDVNRHQVAKVNISDTLVLDLLSTYLNLRDIVYSNDGSDTTMVKMHFSNDIYPFGIVHSGMEDEYYRFDLIFPETEEYEKGSPAYLLAKKEDTIIPVKLVVELTLGKLVFILNKRNYY</sequence>
<dbReference type="Proteomes" id="UP001300692">
    <property type="component" value="Unassembled WGS sequence"/>
</dbReference>
<dbReference type="RefSeq" id="WP_264138073.1">
    <property type="nucleotide sequence ID" value="NZ_JAOYOD010000001.1"/>
</dbReference>
<evidence type="ECO:0000313" key="2">
    <source>
        <dbReference type="Proteomes" id="UP001300692"/>
    </source>
</evidence>
<proteinExistence type="predicted"/>
<keyword evidence="2" id="KW-1185">Reference proteome</keyword>
<accession>A0ABT3CUL1</accession>
<comment type="caution">
    <text evidence="1">The sequence shown here is derived from an EMBL/GenBank/DDBJ whole genome shotgun (WGS) entry which is preliminary data.</text>
</comment>
<organism evidence="1 2">
    <name type="scientific">Reichenbachiella ulvae</name>
    <dbReference type="NCBI Taxonomy" id="2980104"/>
    <lineage>
        <taxon>Bacteria</taxon>
        <taxon>Pseudomonadati</taxon>
        <taxon>Bacteroidota</taxon>
        <taxon>Cytophagia</taxon>
        <taxon>Cytophagales</taxon>
        <taxon>Reichenbachiellaceae</taxon>
        <taxon>Reichenbachiella</taxon>
    </lineage>
</organism>
<reference evidence="1 2" key="1">
    <citation type="submission" date="2022-10" db="EMBL/GenBank/DDBJ databases">
        <title>Comparative genomics and taxonomic characterization of three novel marine species of genus Reichenbachiella exhibiting antioxidant and polysaccharide degradation activities.</title>
        <authorList>
            <person name="Muhammad N."/>
            <person name="Lee Y.-J."/>
            <person name="Ko J."/>
            <person name="Kim S.-G."/>
        </authorList>
    </citation>
    <scope>NUCLEOTIDE SEQUENCE [LARGE SCALE GENOMIC DNA]</scope>
    <source>
        <strain evidence="1 2">ABR2-5</strain>
    </source>
</reference>
<evidence type="ECO:0000313" key="1">
    <source>
        <dbReference type="EMBL" id="MCV9387248.1"/>
    </source>
</evidence>
<dbReference type="Pfam" id="PF11306">
    <property type="entry name" value="DUF3108"/>
    <property type="match status" value="1"/>
</dbReference>
<name>A0ABT3CUL1_9BACT</name>